<dbReference type="EMBL" id="MN739823">
    <property type="protein sequence ID" value="QHT27505.1"/>
    <property type="molecule type" value="Genomic_DNA"/>
</dbReference>
<proteinExistence type="predicted"/>
<protein>
    <submittedName>
        <fullName evidence="1">Uncharacterized protein</fullName>
    </submittedName>
</protein>
<organism evidence="1">
    <name type="scientific">viral metagenome</name>
    <dbReference type="NCBI Taxonomy" id="1070528"/>
    <lineage>
        <taxon>unclassified sequences</taxon>
        <taxon>metagenomes</taxon>
        <taxon>organismal metagenomes</taxon>
    </lineage>
</organism>
<reference evidence="1" key="1">
    <citation type="journal article" date="2020" name="Nature">
        <title>Giant virus diversity and host interactions through global metagenomics.</title>
        <authorList>
            <person name="Schulz F."/>
            <person name="Roux S."/>
            <person name="Paez-Espino D."/>
            <person name="Jungbluth S."/>
            <person name="Walsh D.A."/>
            <person name="Denef V.J."/>
            <person name="McMahon K.D."/>
            <person name="Konstantinidis K.T."/>
            <person name="Eloe-Fadrosh E.A."/>
            <person name="Kyrpides N.C."/>
            <person name="Woyke T."/>
        </authorList>
    </citation>
    <scope>NUCLEOTIDE SEQUENCE</scope>
    <source>
        <strain evidence="1">GVMAG-M-3300023179-33</strain>
    </source>
</reference>
<dbReference type="AlphaFoldDB" id="A0A6C0EJE9"/>
<name>A0A6C0EJE9_9ZZZZ</name>
<accession>A0A6C0EJE9</accession>
<evidence type="ECO:0000313" key="1">
    <source>
        <dbReference type="EMBL" id="QHT27505.1"/>
    </source>
</evidence>
<sequence>MNITNTHTTNYDNECSSQIQSNMNKKIYDRNIPSYLLQPYINVRPVSTKYSFFPIVDPRAPINVPMDQYPSYSTSKVFYPGNNTAPFSGYMQNVNTESELRNQIYALQKCPQSEYVPSSKSDLYQYNMILNSNITQSNTVKQSFPYLFKEENFDNFNPNKDNLGNKTFNNCTRVEIRSMNTPCP</sequence>